<dbReference type="InterPro" id="IPR048333">
    <property type="entry name" value="HA2_WH"/>
</dbReference>
<dbReference type="Pfam" id="PF11898">
    <property type="entry name" value="DUF3418"/>
    <property type="match status" value="1"/>
</dbReference>
<evidence type="ECO:0000259" key="5">
    <source>
        <dbReference type="PROSITE" id="PS51192"/>
    </source>
</evidence>
<sequence length="1314" mass="150710">MSIRWNEYYSQLDETMLADRHRLRQTLRGMQQAAKQNKPFDQRLEKFKKQLERSLELAKKRRNQLPKPKFSGQLPIDARIDDIKTAINDHQVVILCGETGSGKSTQLPKICLEMGRGVNGLIGHTQPRRLAARSVANRIAEELGSPIGQDVGFKIRFTDTTKPHTYIKLMTDGILLAETQGDRFLNAYDTIIIDEAHERSLNIDFLLGYIKRILPKRPELRLIITSATIDAARFSEHFTIDDKPAPVLEVAGRTYPVELRYRPPEQKDEAEEADWKTAFTDAVDELTREKRGDILAFLPTEREIREAAKTLRGHLNRTRGSDTAMEVLPLYGRLSEKEQQKIFKPHPQQRIVLATNVAESSVTVPNIESVIDIGTARISRYSARSQMQRLPIEPISKASANQRMGRCGRIAPGICIRLYDEKDFDSREDFTPPEIQRTNLAQVILQTLSLKLGDIEEFPFLDPPKGGMIRDGYKTLFELGAIDENRQVTDIGRQLSRLPTDPRIGRIILAGHEEHCLNEILIIASGLEIQDPRDRPVEHQQAADEAHKKFQNESSDFMSLLSLWDFTHKLKLDLSQSKFKLACRQNFLSANRLREWSEIHRQLLQLCEEAGLAMHPRKNDEDAIHRALLTGFLANVAFLDEKNEYSGSGGTKRFLWPGSGLFAKKPKWIMSAEVVETSQRYARVVARINPSWIEPLAKHLVKLSHSEPHWDEKAGCVMAWEKVTLFGMTIVPRRRVNFGKIDPGHARELMIRDGLATFDIESPGEFLVHNYCVVEEVRNMQAKVRKGDFGSIEQILIEFYDDRIPEDCYDVARFEKWRKQIEQEEPKRLFLSTKDFLEEEETTLDRRLFPDALVFENLQLPLSYQLQPGEEEDGVTIKVTRDQLPLLNTALLDWLVPGLVEEKIAALIKTLPKQLRTLLIPAPDTAKAVNQLIRFGQGPFLQTISTPLQRIAGEPVPPDSFDLDALPEYLKMNIKVTDAAGATLGVGRDLLALQQKFAAKVDQNAKQKQPEQSRGPTLEELAPRTKWHRNDVTSWDFGSLPTAIELKFHQFLITGHPSIIDTGSNAALRLRSSAEEAATESRQGVFRLFQKELAKKISQQLRWFPDIEQLDMYAAAYPGFKHVRGQLIDLISRRAFPEQAALPRNEEAFHQLVKQGQNRITVGVQDVSEVVKPLIPLYPQLLKRIEDMQAAPWLYAREDLRRQLQWLFGPLFLSETRWDWLVHYPRYLKAMLQRIDKLTGGQLEKDRKAYAELEPYLLRLFEGNPTFKKKNPEWLEFRWMVEEYRVSLFAQQLGTSQQVSPKRLDRQWKKASRG</sequence>
<name>F0SLG4_RUBBR</name>
<protein>
    <submittedName>
        <fullName evidence="7">ATP-dependent helicase HrpA</fullName>
    </submittedName>
</protein>
<dbReference type="Pfam" id="PF07717">
    <property type="entry name" value="OB_NTP_bind"/>
    <property type="match status" value="1"/>
</dbReference>
<dbReference type="PANTHER" id="PTHR18934:SF99">
    <property type="entry name" value="ATP-DEPENDENT RNA HELICASE DHX37-RELATED"/>
    <property type="match status" value="1"/>
</dbReference>
<dbReference type="Pfam" id="PF00271">
    <property type="entry name" value="Helicase_C"/>
    <property type="match status" value="1"/>
</dbReference>
<dbReference type="GO" id="GO:0003724">
    <property type="term" value="F:RNA helicase activity"/>
    <property type="evidence" value="ECO:0007669"/>
    <property type="project" value="InterPro"/>
</dbReference>
<dbReference type="PANTHER" id="PTHR18934">
    <property type="entry name" value="ATP-DEPENDENT RNA HELICASE"/>
    <property type="match status" value="1"/>
</dbReference>
<dbReference type="STRING" id="756272.Plabr_0015"/>
<dbReference type="SUPFAM" id="SSF52540">
    <property type="entry name" value="P-loop containing nucleoside triphosphate hydrolases"/>
    <property type="match status" value="1"/>
</dbReference>
<feature type="domain" description="Helicase C-terminal" evidence="6">
    <location>
        <begin position="278"/>
        <end position="451"/>
    </location>
</feature>
<keyword evidence="3 7" id="KW-0347">Helicase</keyword>
<dbReference type="SMART" id="SM00847">
    <property type="entry name" value="HA2"/>
    <property type="match status" value="1"/>
</dbReference>
<dbReference type="KEGG" id="pbs:Plabr_0015"/>
<dbReference type="HOGENOM" id="CLU_001832_3_3_0"/>
<dbReference type="Proteomes" id="UP000006860">
    <property type="component" value="Chromosome"/>
</dbReference>
<evidence type="ECO:0000256" key="3">
    <source>
        <dbReference type="ARBA" id="ARBA00022806"/>
    </source>
</evidence>
<dbReference type="GO" id="GO:0005524">
    <property type="term" value="F:ATP binding"/>
    <property type="evidence" value="ECO:0007669"/>
    <property type="project" value="UniProtKB-KW"/>
</dbReference>
<dbReference type="SMART" id="SM00487">
    <property type="entry name" value="DEXDc"/>
    <property type="match status" value="1"/>
</dbReference>
<dbReference type="RefSeq" id="WP_013626391.1">
    <property type="nucleotide sequence ID" value="NC_015174.1"/>
</dbReference>
<gene>
    <name evidence="7" type="ordered locus">Plabr_0015</name>
</gene>
<dbReference type="InterPro" id="IPR001650">
    <property type="entry name" value="Helicase_C-like"/>
</dbReference>
<keyword evidence="8" id="KW-1185">Reference proteome</keyword>
<dbReference type="Gene3D" id="3.40.50.300">
    <property type="entry name" value="P-loop containing nucleotide triphosphate hydrolases"/>
    <property type="match status" value="2"/>
</dbReference>
<keyword evidence="2" id="KW-0378">Hydrolase</keyword>
<organism evidence="7 8">
    <name type="scientific">Rubinisphaera brasiliensis (strain ATCC 49424 / DSM 5305 / JCM 21570 / IAM 15109 / NBRC 103401 / IFAM 1448)</name>
    <name type="common">Planctomyces brasiliensis</name>
    <dbReference type="NCBI Taxonomy" id="756272"/>
    <lineage>
        <taxon>Bacteria</taxon>
        <taxon>Pseudomonadati</taxon>
        <taxon>Planctomycetota</taxon>
        <taxon>Planctomycetia</taxon>
        <taxon>Planctomycetales</taxon>
        <taxon>Planctomycetaceae</taxon>
        <taxon>Rubinisphaera</taxon>
    </lineage>
</organism>
<dbReference type="SMART" id="SM00490">
    <property type="entry name" value="HELICc"/>
    <property type="match status" value="1"/>
</dbReference>
<dbReference type="FunFam" id="1.20.120.1080:FF:000005">
    <property type="entry name" value="ATP-dependent helicase HrpA"/>
    <property type="match status" value="1"/>
</dbReference>
<keyword evidence="4" id="KW-0067">ATP-binding</keyword>
<dbReference type="InterPro" id="IPR024590">
    <property type="entry name" value="HrpA_C"/>
</dbReference>
<dbReference type="InterPro" id="IPR003593">
    <property type="entry name" value="AAA+_ATPase"/>
</dbReference>
<dbReference type="PROSITE" id="PS51194">
    <property type="entry name" value="HELICASE_CTER"/>
    <property type="match status" value="1"/>
</dbReference>
<dbReference type="EMBL" id="CP002546">
    <property type="protein sequence ID" value="ADY57647.1"/>
    <property type="molecule type" value="Genomic_DNA"/>
</dbReference>
<feature type="domain" description="Helicase ATP-binding" evidence="5">
    <location>
        <begin position="84"/>
        <end position="247"/>
    </location>
</feature>
<dbReference type="InterPro" id="IPR027417">
    <property type="entry name" value="P-loop_NTPase"/>
</dbReference>
<evidence type="ECO:0000256" key="1">
    <source>
        <dbReference type="ARBA" id="ARBA00022741"/>
    </source>
</evidence>
<evidence type="ECO:0000259" key="6">
    <source>
        <dbReference type="PROSITE" id="PS51194"/>
    </source>
</evidence>
<dbReference type="SMART" id="SM00382">
    <property type="entry name" value="AAA"/>
    <property type="match status" value="1"/>
</dbReference>
<evidence type="ECO:0000256" key="4">
    <source>
        <dbReference type="ARBA" id="ARBA00022840"/>
    </source>
</evidence>
<dbReference type="PROSITE" id="PS51192">
    <property type="entry name" value="HELICASE_ATP_BIND_1"/>
    <property type="match status" value="1"/>
</dbReference>
<dbReference type="CDD" id="cd18791">
    <property type="entry name" value="SF2_C_RHA"/>
    <property type="match status" value="1"/>
</dbReference>
<keyword evidence="1" id="KW-0547">Nucleotide-binding</keyword>
<proteinExistence type="predicted"/>
<dbReference type="InterPro" id="IPR007502">
    <property type="entry name" value="Helicase-assoc_dom"/>
</dbReference>
<dbReference type="GO" id="GO:0003723">
    <property type="term" value="F:RNA binding"/>
    <property type="evidence" value="ECO:0007669"/>
    <property type="project" value="TreeGrafter"/>
</dbReference>
<dbReference type="InterPro" id="IPR014001">
    <property type="entry name" value="Helicase_ATP-bd"/>
</dbReference>
<dbReference type="GO" id="GO:0016787">
    <property type="term" value="F:hydrolase activity"/>
    <property type="evidence" value="ECO:0007669"/>
    <property type="project" value="UniProtKB-KW"/>
</dbReference>
<evidence type="ECO:0000256" key="2">
    <source>
        <dbReference type="ARBA" id="ARBA00022801"/>
    </source>
</evidence>
<dbReference type="Pfam" id="PF04408">
    <property type="entry name" value="WHD_HA2"/>
    <property type="match status" value="1"/>
</dbReference>
<dbReference type="Pfam" id="PF21010">
    <property type="entry name" value="HA2_C"/>
    <property type="match status" value="1"/>
</dbReference>
<accession>F0SLG4</accession>
<reference evidence="8" key="1">
    <citation type="submission" date="2011-02" db="EMBL/GenBank/DDBJ databases">
        <title>The complete genome of Planctomyces brasiliensis DSM 5305.</title>
        <authorList>
            <person name="Lucas S."/>
            <person name="Copeland A."/>
            <person name="Lapidus A."/>
            <person name="Bruce D."/>
            <person name="Goodwin L."/>
            <person name="Pitluck S."/>
            <person name="Kyrpides N."/>
            <person name="Mavromatis K."/>
            <person name="Pagani I."/>
            <person name="Ivanova N."/>
            <person name="Ovchinnikova G."/>
            <person name="Lu M."/>
            <person name="Detter J.C."/>
            <person name="Han C."/>
            <person name="Land M."/>
            <person name="Hauser L."/>
            <person name="Markowitz V."/>
            <person name="Cheng J.-F."/>
            <person name="Hugenholtz P."/>
            <person name="Woyke T."/>
            <person name="Wu D."/>
            <person name="Tindall B."/>
            <person name="Pomrenke H.G."/>
            <person name="Brambilla E."/>
            <person name="Klenk H.-P."/>
            <person name="Eisen J.A."/>
        </authorList>
    </citation>
    <scope>NUCLEOTIDE SEQUENCE [LARGE SCALE GENOMIC DNA]</scope>
    <source>
        <strain evidence="8">ATCC 49424 / DSM 5305 / JCM 21570 / NBRC 103401 / IFAM 1448</strain>
    </source>
</reference>
<dbReference type="InterPro" id="IPR011709">
    <property type="entry name" value="DEAD-box_helicase_OB_fold"/>
</dbReference>
<evidence type="ECO:0000313" key="8">
    <source>
        <dbReference type="Proteomes" id="UP000006860"/>
    </source>
</evidence>
<evidence type="ECO:0000313" key="7">
    <source>
        <dbReference type="EMBL" id="ADY57647.1"/>
    </source>
</evidence>
<dbReference type="NCBIfam" id="TIGR01967">
    <property type="entry name" value="DEAH_box_HrpA"/>
    <property type="match status" value="1"/>
</dbReference>
<dbReference type="Gene3D" id="1.20.120.1080">
    <property type="match status" value="1"/>
</dbReference>
<dbReference type="InterPro" id="IPR010222">
    <property type="entry name" value="RNA_helicase_HrpA"/>
</dbReference>
<dbReference type="eggNOG" id="COG1643">
    <property type="taxonomic scope" value="Bacteria"/>
</dbReference>